<feature type="transmembrane region" description="Helical" evidence="2">
    <location>
        <begin position="21"/>
        <end position="42"/>
    </location>
</feature>
<comment type="similarity">
    <text evidence="1">Belongs to the polysaccharide synthase family.</text>
</comment>
<evidence type="ECO:0000313" key="5">
    <source>
        <dbReference type="Proteomes" id="UP000002415"/>
    </source>
</evidence>
<evidence type="ECO:0000313" key="4">
    <source>
        <dbReference type="EMBL" id="ABS61337.1"/>
    </source>
</evidence>
<dbReference type="SUPFAM" id="SSF51735">
    <property type="entry name" value="NAD(P)-binding Rossmann-fold domains"/>
    <property type="match status" value="2"/>
</dbReference>
<accession>A7HN54</accession>
<evidence type="ECO:0000256" key="1">
    <source>
        <dbReference type="ARBA" id="ARBA00007430"/>
    </source>
</evidence>
<dbReference type="InterPro" id="IPR051203">
    <property type="entry name" value="Polysaccharide_Synthase-Rel"/>
</dbReference>
<evidence type="ECO:0000259" key="3">
    <source>
        <dbReference type="Pfam" id="PF02719"/>
    </source>
</evidence>
<keyword evidence="2" id="KW-0812">Transmembrane</keyword>
<evidence type="ECO:0000256" key="2">
    <source>
        <dbReference type="SAM" id="Phobius"/>
    </source>
</evidence>
<dbReference type="EMBL" id="CP000771">
    <property type="protein sequence ID" value="ABS61337.1"/>
    <property type="molecule type" value="Genomic_DNA"/>
</dbReference>
<dbReference type="STRING" id="381764.Fnod_1494"/>
<protein>
    <submittedName>
        <fullName evidence="4">Polysaccharide biosynthesis protein CapD</fullName>
    </submittedName>
</protein>
<feature type="transmembrane region" description="Helical" evidence="2">
    <location>
        <begin position="83"/>
        <end position="103"/>
    </location>
</feature>
<dbReference type="AlphaFoldDB" id="A7HN54"/>
<name>A7HN54_FERNB</name>
<dbReference type="RefSeq" id="WP_011994642.1">
    <property type="nucleotide sequence ID" value="NC_009718.1"/>
</dbReference>
<dbReference type="InterPro" id="IPR036291">
    <property type="entry name" value="NAD(P)-bd_dom_sf"/>
</dbReference>
<sequence length="606" mass="69205">MKSKKIDNFLKLFSSRNFLLFLIDITLLTLAGLNALFVRFGFDFLEMSKYSSGVFVLVIITIISNLLNGTYRIVWRYATPKDLIVLLRGLFIGYAFTLIFIHFTRLVVLPRSVGMLTFLGSYFLLLSARIIYQYLLSWKRKSEKRIAIIGAGDAGVILLNEIKRTNYGTVVAFFDDDTQKIGKYVAGVKVLDSVDSINNYIDKLEIDEILIAIPSASKQVMSRIISTIDTEKVKLKTFPSITEFLDRNPTITDLREISLQDIVGREPVSVDIDSISKYLTGKTILITGAGGSIGSEISRQVCKFSPKKVVLVGRGENSIYEIYNELKEKYYELDIVPIISDVTDKNMMEKIFKTHRPDIVFHAAAHKHVFFMQNNLYEALRVNVLGTINLAKLSCNYNVEKFVFISTDKAVHPTSYMGTSKRLAELYLLSIPDTCKTDFSIVRFGNVIGSRGSVLWKFKKQIENDEPVTITDPRMKRYWMSIPEAVSLVIQAGALSTNRELYVLDMGEQIPVEEVAKALAKIMGKQNIKIKYTGAIPGEKLEEELFYEYEKPEKTQHPKIMRVEYNNLKKILPEEFENKILEIMNKYIEGHEREAENMLYEILEIN</sequence>
<dbReference type="Gene3D" id="3.40.50.720">
    <property type="entry name" value="NAD(P)-binding Rossmann-like Domain"/>
    <property type="match status" value="2"/>
</dbReference>
<dbReference type="Proteomes" id="UP000002415">
    <property type="component" value="Chromosome"/>
</dbReference>
<dbReference type="InterPro" id="IPR003869">
    <property type="entry name" value="Polysac_CapD-like"/>
</dbReference>
<feature type="domain" description="Polysaccharide biosynthesis protein CapD-like" evidence="3">
    <location>
        <begin position="284"/>
        <end position="564"/>
    </location>
</feature>
<keyword evidence="5" id="KW-1185">Reference proteome</keyword>
<dbReference type="PANTHER" id="PTHR43318">
    <property type="entry name" value="UDP-N-ACETYLGLUCOSAMINE 4,6-DEHYDRATASE"/>
    <property type="match status" value="1"/>
</dbReference>
<keyword evidence="2" id="KW-1133">Transmembrane helix</keyword>
<dbReference type="Pfam" id="PF02719">
    <property type="entry name" value="Polysacc_synt_2"/>
    <property type="match status" value="1"/>
</dbReference>
<dbReference type="eggNOG" id="COG1086">
    <property type="taxonomic scope" value="Bacteria"/>
</dbReference>
<reference evidence="4 5" key="1">
    <citation type="submission" date="2007-07" db="EMBL/GenBank/DDBJ databases">
        <title>Complete sequence of Fervidobacterium nodosum Rt17-B1.</title>
        <authorList>
            <consortium name="US DOE Joint Genome Institute"/>
            <person name="Copeland A."/>
            <person name="Lucas S."/>
            <person name="Lapidus A."/>
            <person name="Barry K."/>
            <person name="Glavina del Rio T."/>
            <person name="Dalin E."/>
            <person name="Tice H."/>
            <person name="Pitluck S."/>
            <person name="Saunders E."/>
            <person name="Brettin T."/>
            <person name="Bruce D."/>
            <person name="Detter J.C."/>
            <person name="Han C."/>
            <person name="Schmutz J."/>
            <person name="Larimer F."/>
            <person name="Land M."/>
            <person name="Hauser L."/>
            <person name="Kyrpides N."/>
            <person name="Mikhailova N."/>
            <person name="Nelson K."/>
            <person name="Gogarten J.P."/>
            <person name="Noll K."/>
            <person name="Richardson P."/>
        </authorList>
    </citation>
    <scope>NUCLEOTIDE SEQUENCE [LARGE SCALE GENOMIC DNA]</scope>
    <source>
        <strain evidence="5">ATCC 35602 / DSM 5306 / Rt17-B1</strain>
    </source>
</reference>
<reference evidence="4 5" key="2">
    <citation type="journal article" date="2009" name="Proc. Natl. Acad. Sci. U.S.A.">
        <title>On the chimeric nature, thermophilic origin, and phylogenetic placement of the Thermotogales.</title>
        <authorList>
            <person name="Zhaxybayeva O."/>
            <person name="Swithers K.S."/>
            <person name="Lapierre P."/>
            <person name="Fournier G.P."/>
            <person name="Bickhart D.M."/>
            <person name="DeBoy R.T."/>
            <person name="Nelson K.E."/>
            <person name="Nesbo C.L."/>
            <person name="Doolittle W.F."/>
            <person name="Gogarten J.P."/>
            <person name="Noll K.M."/>
        </authorList>
    </citation>
    <scope>NUCLEOTIDE SEQUENCE [LARGE SCALE GENOMIC DNA]</scope>
    <source>
        <strain evidence="5">ATCC 35602 / DSM 5306 / Rt17-B1</strain>
    </source>
</reference>
<organism evidence="4 5">
    <name type="scientific">Fervidobacterium nodosum (strain ATCC 35602 / DSM 5306 / Rt17-B1)</name>
    <dbReference type="NCBI Taxonomy" id="381764"/>
    <lineage>
        <taxon>Bacteria</taxon>
        <taxon>Thermotogati</taxon>
        <taxon>Thermotogota</taxon>
        <taxon>Thermotogae</taxon>
        <taxon>Thermotogales</taxon>
        <taxon>Fervidobacteriaceae</taxon>
        <taxon>Fervidobacterium</taxon>
    </lineage>
</organism>
<dbReference type="HOGENOM" id="CLU_013560_5_2_0"/>
<keyword evidence="2" id="KW-0472">Membrane</keyword>
<feature type="transmembrane region" description="Helical" evidence="2">
    <location>
        <begin position="115"/>
        <end position="135"/>
    </location>
</feature>
<dbReference type="Pfam" id="PF13727">
    <property type="entry name" value="CoA_binding_3"/>
    <property type="match status" value="1"/>
</dbReference>
<dbReference type="PANTHER" id="PTHR43318:SF1">
    <property type="entry name" value="POLYSACCHARIDE BIOSYNTHESIS PROTEIN EPSC-RELATED"/>
    <property type="match status" value="1"/>
</dbReference>
<dbReference type="CDD" id="cd05237">
    <property type="entry name" value="UDP_invert_4-6DH_SDR_e"/>
    <property type="match status" value="1"/>
</dbReference>
<dbReference type="OrthoDB" id="9803111at2"/>
<proteinExistence type="inferred from homology"/>
<gene>
    <name evidence="4" type="ordered locus">Fnod_1494</name>
</gene>
<feature type="transmembrane region" description="Helical" evidence="2">
    <location>
        <begin position="54"/>
        <end position="71"/>
    </location>
</feature>
<dbReference type="KEGG" id="fno:Fnod_1494"/>